<proteinExistence type="predicted"/>
<dbReference type="SUPFAM" id="SSF51905">
    <property type="entry name" value="FAD/NAD(P)-binding domain"/>
    <property type="match status" value="2"/>
</dbReference>
<dbReference type="PANTHER" id="PTHR42913">
    <property type="entry name" value="APOPTOSIS-INDUCING FACTOR 1"/>
    <property type="match status" value="1"/>
</dbReference>
<comment type="cofactor">
    <cofactor evidence="1">
        <name>FAD</name>
        <dbReference type="ChEBI" id="CHEBI:57692"/>
    </cofactor>
</comment>
<reference evidence="6 7" key="1">
    <citation type="submission" date="2016-04" db="EMBL/GenBank/DDBJ databases">
        <title>Complete genome sequence of natural rubber-degrading, novel Gram-negative bacterium, Rhizobacter gummiphilus strain NS21.</title>
        <authorList>
            <person name="Tabata M."/>
            <person name="Kasai D."/>
            <person name="Fukuda M."/>
        </authorList>
    </citation>
    <scope>NUCLEOTIDE SEQUENCE [LARGE SCALE GENOMIC DNA]</scope>
    <source>
        <strain evidence="6 7">NS21</strain>
    </source>
</reference>
<dbReference type="STRING" id="946333.A4W93_19875"/>
<evidence type="ECO:0000256" key="5">
    <source>
        <dbReference type="SAM" id="MobiDB-lite"/>
    </source>
</evidence>
<feature type="region of interest" description="Disordered" evidence="5">
    <location>
        <begin position="348"/>
        <end position="378"/>
    </location>
</feature>
<dbReference type="InterPro" id="IPR051169">
    <property type="entry name" value="NADH-Q_oxidoreductase"/>
</dbReference>
<evidence type="ECO:0000256" key="2">
    <source>
        <dbReference type="ARBA" id="ARBA00022630"/>
    </source>
</evidence>
<dbReference type="KEGG" id="rgu:A4W93_19875"/>
<dbReference type="PANTHER" id="PTHR42913:SF9">
    <property type="entry name" value="SLR1591 PROTEIN"/>
    <property type="match status" value="1"/>
</dbReference>
<evidence type="ECO:0000256" key="3">
    <source>
        <dbReference type="ARBA" id="ARBA00022827"/>
    </source>
</evidence>
<keyword evidence="7" id="KW-1185">Reference proteome</keyword>
<name>A0A1W6LCL7_9BURK</name>
<organism evidence="6 7">
    <name type="scientific">Piscinibacter gummiphilus</name>
    <dbReference type="NCBI Taxonomy" id="946333"/>
    <lineage>
        <taxon>Bacteria</taxon>
        <taxon>Pseudomonadati</taxon>
        <taxon>Pseudomonadota</taxon>
        <taxon>Betaproteobacteria</taxon>
        <taxon>Burkholderiales</taxon>
        <taxon>Sphaerotilaceae</taxon>
        <taxon>Piscinibacter</taxon>
    </lineage>
</organism>
<dbReference type="Pfam" id="PF07992">
    <property type="entry name" value="Pyr_redox_2"/>
    <property type="match status" value="1"/>
</dbReference>
<dbReference type="Proteomes" id="UP000193427">
    <property type="component" value="Chromosome"/>
</dbReference>
<keyword evidence="3" id="KW-0274">FAD</keyword>
<evidence type="ECO:0000256" key="1">
    <source>
        <dbReference type="ARBA" id="ARBA00001974"/>
    </source>
</evidence>
<protein>
    <submittedName>
        <fullName evidence="6">Uncharacterized protein</fullName>
    </submittedName>
</protein>
<evidence type="ECO:0000256" key="4">
    <source>
        <dbReference type="ARBA" id="ARBA00023002"/>
    </source>
</evidence>
<accession>A0A1W6LCL7</accession>
<gene>
    <name evidence="6" type="ORF">A4W93_19875</name>
</gene>
<dbReference type="EMBL" id="CP015118">
    <property type="protein sequence ID" value="ARN21973.1"/>
    <property type="molecule type" value="Genomic_DNA"/>
</dbReference>
<keyword evidence="2" id="KW-0285">Flavoprotein</keyword>
<dbReference type="InterPro" id="IPR036188">
    <property type="entry name" value="FAD/NAD-bd_sf"/>
</dbReference>
<dbReference type="GO" id="GO:0019646">
    <property type="term" value="P:aerobic electron transport chain"/>
    <property type="evidence" value="ECO:0007669"/>
    <property type="project" value="TreeGrafter"/>
</dbReference>
<evidence type="ECO:0000313" key="7">
    <source>
        <dbReference type="Proteomes" id="UP000193427"/>
    </source>
</evidence>
<sequence>MLHDLATSPLPGTRVTLVAPHGRHVSPAMVAGWISGRHSTAECCVALAPLAARAGVALVENDALAVDAGRRQISLANGHTVAYDALSIDVPAAPDRDRIAGARENALFHRPFDHFLRLWGALVALASEQALSVVVVGAEAPAIELALAVHLRLGKRARVALVTGHGAPVPHAPVVFQHRVRQLLKRGGVTLFEDRCDALFGNQMLLGQGLRLACDAPLVALDAGPPRWAPDSGLQLGQKGFILVGDTLQSPSHPEVFASGEIAVRADGWRPPAGLQLRGEEPLSLNLRRFLAGGELVKRHRRSGRLHLIDLGEGRAVASVGGLSVTGRWVGWLKERADRERLAALRAPGAPLEAAEPEEPFLPTGHPVDELEAQARPE</sequence>
<dbReference type="InterPro" id="IPR023753">
    <property type="entry name" value="FAD/NAD-binding_dom"/>
</dbReference>
<dbReference type="AlphaFoldDB" id="A0A1W6LCL7"/>
<keyword evidence="4" id="KW-0560">Oxidoreductase</keyword>
<evidence type="ECO:0000313" key="6">
    <source>
        <dbReference type="EMBL" id="ARN21973.1"/>
    </source>
</evidence>
<dbReference type="GO" id="GO:0003955">
    <property type="term" value="F:NAD(P)H dehydrogenase (quinone) activity"/>
    <property type="evidence" value="ECO:0007669"/>
    <property type="project" value="TreeGrafter"/>
</dbReference>
<dbReference type="Gene3D" id="3.50.50.100">
    <property type="match status" value="1"/>
</dbReference>
<feature type="compositionally biased region" description="Basic and acidic residues" evidence="5">
    <location>
        <begin position="367"/>
        <end position="378"/>
    </location>
</feature>